<dbReference type="Gene3D" id="2.60.120.330">
    <property type="entry name" value="B-lactam Antibiotic, Isopenicillin N Synthase, Chain"/>
    <property type="match status" value="1"/>
</dbReference>
<keyword evidence="1" id="KW-0560">Oxidoreductase</keyword>
<keyword evidence="4" id="KW-1185">Reference proteome</keyword>
<dbReference type="GO" id="GO:0046872">
    <property type="term" value="F:metal ion binding"/>
    <property type="evidence" value="ECO:0007669"/>
    <property type="project" value="UniProtKB-KW"/>
</dbReference>
<dbReference type="STRING" id="45351.A7RHL8"/>
<keyword evidence="1" id="KW-0479">Metal-binding</keyword>
<dbReference type="Proteomes" id="UP000001593">
    <property type="component" value="Unassembled WGS sequence"/>
</dbReference>
<dbReference type="InParanoid" id="A7RHL8"/>
<dbReference type="SUPFAM" id="SSF51197">
    <property type="entry name" value="Clavaminate synthase-like"/>
    <property type="match status" value="1"/>
</dbReference>
<keyword evidence="1" id="KW-0408">Iron</keyword>
<evidence type="ECO:0000256" key="1">
    <source>
        <dbReference type="RuleBase" id="RU003682"/>
    </source>
</evidence>
<evidence type="ECO:0000313" key="3">
    <source>
        <dbReference type="EMBL" id="EDO48876.1"/>
    </source>
</evidence>
<sequence length="343" mass="38232">MSSVPIINISRLLQVGESGLAKAIARACSDVGAFYITDHGISDSTITTLETKAQQFFKLPLQDKQELSFNKSKAFRGYFEKGAEKTAGLPDIKEGFFLGPDASPDDKDLQAGVPMVAPNTWPSERLVPGFCSALNDYTTAMTNLGKVMTQSIMQELEVPEDLIRQIFDPPFYNLTLWHYPAVCTDKHVPTGWGIGPHTDYEAVTILHQDPVGGLQVQTKQGEWVDVPPIQGSKKYNVNHPTMGTLVVLLGDALECLTNGLYRAPVHRVKNSPQHSRYSITYFFQPNINAVIQPLDVPKIRNREYKPTRENATAMPFHYGYHLQMRYAQSFGKGNQAIEENADK</sequence>
<dbReference type="OMA" id="NNTWNRG"/>
<gene>
    <name evidence="3" type="ORF">NEMVEDRAFT_v1g238327</name>
</gene>
<dbReference type="InterPro" id="IPR044861">
    <property type="entry name" value="IPNS-like_FE2OG_OXY"/>
</dbReference>
<dbReference type="FunFam" id="2.60.120.330:FF:000064">
    <property type="entry name" value="Predicted protein"/>
    <property type="match status" value="1"/>
</dbReference>
<dbReference type="GO" id="GO:0016706">
    <property type="term" value="F:2-oxoglutarate-dependent dioxygenase activity"/>
    <property type="evidence" value="ECO:0000318"/>
    <property type="project" value="GO_Central"/>
</dbReference>
<feature type="domain" description="Fe2OG dioxygenase" evidence="2">
    <location>
        <begin position="166"/>
        <end position="285"/>
    </location>
</feature>
<comment type="similarity">
    <text evidence="1">Belongs to the iron/ascorbate-dependent oxidoreductase family.</text>
</comment>
<dbReference type="PROSITE" id="PS51471">
    <property type="entry name" value="FE2OG_OXY"/>
    <property type="match status" value="1"/>
</dbReference>
<dbReference type="PRINTS" id="PR00682">
    <property type="entry name" value="IPNSYNTHASE"/>
</dbReference>
<dbReference type="PANTHER" id="PTHR47990">
    <property type="entry name" value="2-OXOGLUTARATE (2OG) AND FE(II)-DEPENDENT OXYGENASE SUPERFAMILY PROTEIN-RELATED"/>
    <property type="match status" value="1"/>
</dbReference>
<dbReference type="EMBL" id="DS469511">
    <property type="protein sequence ID" value="EDO48876.1"/>
    <property type="molecule type" value="Genomic_DNA"/>
</dbReference>
<name>A7RHL8_NEMVE</name>
<dbReference type="Pfam" id="PF03171">
    <property type="entry name" value="2OG-FeII_Oxy"/>
    <property type="match status" value="1"/>
</dbReference>
<dbReference type="eggNOG" id="KOG0143">
    <property type="taxonomic scope" value="Eukaryota"/>
</dbReference>
<evidence type="ECO:0000313" key="4">
    <source>
        <dbReference type="Proteomes" id="UP000001593"/>
    </source>
</evidence>
<organism evidence="3 4">
    <name type="scientific">Nematostella vectensis</name>
    <name type="common">Starlet sea anemone</name>
    <dbReference type="NCBI Taxonomy" id="45351"/>
    <lineage>
        <taxon>Eukaryota</taxon>
        <taxon>Metazoa</taxon>
        <taxon>Cnidaria</taxon>
        <taxon>Anthozoa</taxon>
        <taxon>Hexacorallia</taxon>
        <taxon>Actiniaria</taxon>
        <taxon>Edwardsiidae</taxon>
        <taxon>Nematostella</taxon>
    </lineage>
</organism>
<evidence type="ECO:0000259" key="2">
    <source>
        <dbReference type="PROSITE" id="PS51471"/>
    </source>
</evidence>
<protein>
    <recommendedName>
        <fullName evidence="2">Fe2OG dioxygenase domain-containing protein</fullName>
    </recommendedName>
</protein>
<dbReference type="InterPro" id="IPR005123">
    <property type="entry name" value="Oxoglu/Fe-dep_dioxygenase_dom"/>
</dbReference>
<dbReference type="HOGENOM" id="CLU_010119_6_1_1"/>
<dbReference type="Pfam" id="PF14226">
    <property type="entry name" value="DIOX_N"/>
    <property type="match status" value="1"/>
</dbReference>
<accession>A7RHL8</accession>
<dbReference type="PhylomeDB" id="A7RHL8"/>
<dbReference type="AlphaFoldDB" id="A7RHL8"/>
<reference evidence="3 4" key="1">
    <citation type="journal article" date="2007" name="Science">
        <title>Sea anemone genome reveals ancestral eumetazoan gene repertoire and genomic organization.</title>
        <authorList>
            <person name="Putnam N.H."/>
            <person name="Srivastava M."/>
            <person name="Hellsten U."/>
            <person name="Dirks B."/>
            <person name="Chapman J."/>
            <person name="Salamov A."/>
            <person name="Terry A."/>
            <person name="Shapiro H."/>
            <person name="Lindquist E."/>
            <person name="Kapitonov V.V."/>
            <person name="Jurka J."/>
            <person name="Genikhovich G."/>
            <person name="Grigoriev I.V."/>
            <person name="Lucas S.M."/>
            <person name="Steele R.E."/>
            <person name="Finnerty J.R."/>
            <person name="Technau U."/>
            <person name="Martindale M.Q."/>
            <person name="Rokhsar D.S."/>
        </authorList>
    </citation>
    <scope>NUCLEOTIDE SEQUENCE [LARGE SCALE GENOMIC DNA]</scope>
    <source>
        <strain evidence="4">CH2 X CH6</strain>
    </source>
</reference>
<dbReference type="InterPro" id="IPR027443">
    <property type="entry name" value="IPNS-like_sf"/>
</dbReference>
<dbReference type="InterPro" id="IPR026992">
    <property type="entry name" value="DIOX_N"/>
</dbReference>
<proteinExistence type="inferred from homology"/>
<dbReference type="InterPro" id="IPR050231">
    <property type="entry name" value="Iron_ascorbate_oxido_reductase"/>
</dbReference>